<keyword evidence="4" id="KW-1185">Reference proteome</keyword>
<accession>A0A815K0Z8</accession>
<proteinExistence type="predicted"/>
<evidence type="ECO:0000313" key="4">
    <source>
        <dbReference type="Proteomes" id="UP000663828"/>
    </source>
</evidence>
<protein>
    <submittedName>
        <fullName evidence="2">Uncharacterized protein</fullName>
    </submittedName>
</protein>
<sequence length="171" mass="18280">MSARKVLILFLIALIFLIALVELSIGFYYVDSVQLCPLQPDIALFLSIGGVFLAIFFAAALGFIYSITPARFKAGKGLTTAQISAKGSSVGMQMLIGAIAFIFGACAFIFVVLLNTRVYGNMRKVQWTSPTGSNYCLYAISISAFAMVIANYVAFALLLLVAAILLLGIGL</sequence>
<comment type="caution">
    <text evidence="2">The sequence shown here is derived from an EMBL/GenBank/DDBJ whole genome shotgun (WGS) entry which is preliminary data.</text>
</comment>
<dbReference type="OrthoDB" id="10051441at2759"/>
<evidence type="ECO:0000256" key="1">
    <source>
        <dbReference type="SAM" id="Phobius"/>
    </source>
</evidence>
<keyword evidence="1" id="KW-0472">Membrane</keyword>
<dbReference type="Proteomes" id="UP000663852">
    <property type="component" value="Unassembled WGS sequence"/>
</dbReference>
<feature type="transmembrane region" description="Helical" evidence="1">
    <location>
        <begin position="6"/>
        <end position="30"/>
    </location>
</feature>
<evidence type="ECO:0000313" key="3">
    <source>
        <dbReference type="EMBL" id="CAF1615696.1"/>
    </source>
</evidence>
<dbReference type="EMBL" id="CAJNOR010007356">
    <property type="protein sequence ID" value="CAF1615696.1"/>
    <property type="molecule type" value="Genomic_DNA"/>
</dbReference>
<keyword evidence="1" id="KW-1133">Transmembrane helix</keyword>
<evidence type="ECO:0000313" key="5">
    <source>
        <dbReference type="Proteomes" id="UP000663852"/>
    </source>
</evidence>
<gene>
    <name evidence="2" type="ORF">EDS130_LOCUS35377</name>
    <name evidence="3" type="ORF">XAT740_LOCUS49524</name>
</gene>
<dbReference type="AlphaFoldDB" id="A0A815K0Z8"/>
<feature type="transmembrane region" description="Helical" evidence="1">
    <location>
        <begin position="42"/>
        <end position="67"/>
    </location>
</feature>
<dbReference type="Proteomes" id="UP000663828">
    <property type="component" value="Unassembled WGS sequence"/>
</dbReference>
<dbReference type="EMBL" id="CAJNOJ010000310">
    <property type="protein sequence ID" value="CAF1389356.1"/>
    <property type="molecule type" value="Genomic_DNA"/>
</dbReference>
<keyword evidence="1" id="KW-0812">Transmembrane</keyword>
<name>A0A815K0Z8_ADIRI</name>
<reference evidence="2" key="1">
    <citation type="submission" date="2021-02" db="EMBL/GenBank/DDBJ databases">
        <authorList>
            <person name="Nowell W R."/>
        </authorList>
    </citation>
    <scope>NUCLEOTIDE SEQUENCE</scope>
</reference>
<feature type="transmembrane region" description="Helical" evidence="1">
    <location>
        <begin position="135"/>
        <end position="168"/>
    </location>
</feature>
<organism evidence="2 5">
    <name type="scientific">Adineta ricciae</name>
    <name type="common">Rotifer</name>
    <dbReference type="NCBI Taxonomy" id="249248"/>
    <lineage>
        <taxon>Eukaryota</taxon>
        <taxon>Metazoa</taxon>
        <taxon>Spiralia</taxon>
        <taxon>Gnathifera</taxon>
        <taxon>Rotifera</taxon>
        <taxon>Eurotatoria</taxon>
        <taxon>Bdelloidea</taxon>
        <taxon>Adinetida</taxon>
        <taxon>Adinetidae</taxon>
        <taxon>Adineta</taxon>
    </lineage>
</organism>
<evidence type="ECO:0000313" key="2">
    <source>
        <dbReference type="EMBL" id="CAF1389356.1"/>
    </source>
</evidence>
<feature type="transmembrane region" description="Helical" evidence="1">
    <location>
        <begin position="94"/>
        <end position="114"/>
    </location>
</feature>